<dbReference type="Proteomes" id="UP000178930">
    <property type="component" value="Unassembled WGS sequence"/>
</dbReference>
<comment type="similarity">
    <text evidence="9">Belongs to the H(+)-translocating pyrophosphatase (TC 3.A.10) family. K(+)-stimulated subfamily.</text>
</comment>
<accession>A0A1G1XST9</accession>
<feature type="transmembrane region" description="Helical" evidence="9">
    <location>
        <begin position="227"/>
        <end position="245"/>
    </location>
</feature>
<dbReference type="AlphaFoldDB" id="A0A1G1XST9"/>
<evidence type="ECO:0000256" key="9">
    <source>
        <dbReference type="HAMAP-Rule" id="MF_01129"/>
    </source>
</evidence>
<feature type="transmembrane region" description="Helical" evidence="9">
    <location>
        <begin position="154"/>
        <end position="171"/>
    </location>
</feature>
<dbReference type="PIRSF" id="PIRSF001265">
    <property type="entry name" value="H+-PPase"/>
    <property type="match status" value="1"/>
</dbReference>
<dbReference type="SUPFAM" id="SSF90123">
    <property type="entry name" value="ABC transporter transmembrane region"/>
    <property type="match status" value="1"/>
</dbReference>
<feature type="transmembrane region" description="Helical" evidence="9">
    <location>
        <begin position="557"/>
        <end position="590"/>
    </location>
</feature>
<feature type="transmembrane region" description="Helical" evidence="9">
    <location>
        <begin position="451"/>
        <end position="471"/>
    </location>
</feature>
<name>A0A1G1XST9_9BACT</name>
<keyword evidence="6 9" id="KW-1133">Transmembrane helix</keyword>
<feature type="site" description="Determinant of potassium dependence" evidence="9">
    <location>
        <position position="445"/>
    </location>
</feature>
<dbReference type="HAMAP" id="MF_01129">
    <property type="entry name" value="PPase_energized_pump"/>
    <property type="match status" value="1"/>
</dbReference>
<evidence type="ECO:0000256" key="6">
    <source>
        <dbReference type="ARBA" id="ARBA00022989"/>
    </source>
</evidence>
<keyword evidence="4 9" id="KW-0460">Magnesium</keyword>
<feature type="transmembrane region" description="Helical" evidence="9">
    <location>
        <begin position="641"/>
        <end position="658"/>
    </location>
</feature>
<keyword evidence="8 9" id="KW-0472">Membrane</keyword>
<dbReference type="InterPro" id="IPR036640">
    <property type="entry name" value="ABC1_TM_sf"/>
</dbReference>
<evidence type="ECO:0000256" key="5">
    <source>
        <dbReference type="ARBA" id="ARBA00022967"/>
    </source>
</evidence>
<evidence type="ECO:0000256" key="7">
    <source>
        <dbReference type="ARBA" id="ARBA00023065"/>
    </source>
</evidence>
<dbReference type="GO" id="GO:0005524">
    <property type="term" value="F:ATP binding"/>
    <property type="evidence" value="ECO:0007669"/>
    <property type="project" value="InterPro"/>
</dbReference>
<feature type="transmembrane region" description="Helical" evidence="9">
    <location>
        <begin position="81"/>
        <end position="102"/>
    </location>
</feature>
<comment type="caution">
    <text evidence="9">Lacks conserved residue(s) required for the propagation of feature annotation.</text>
</comment>
<dbReference type="GO" id="GO:0006814">
    <property type="term" value="P:sodium ion transport"/>
    <property type="evidence" value="ECO:0007669"/>
    <property type="project" value="UniProtKB-UniRule"/>
</dbReference>
<dbReference type="EMBL" id="MHIB01000046">
    <property type="protein sequence ID" value="OGY43024.1"/>
    <property type="molecule type" value="Genomic_DNA"/>
</dbReference>
<evidence type="ECO:0000256" key="1">
    <source>
        <dbReference type="ARBA" id="ARBA00004651"/>
    </source>
</evidence>
<feature type="transmembrane region" description="Helical" evidence="9">
    <location>
        <begin position="483"/>
        <end position="502"/>
    </location>
</feature>
<feature type="transmembrane region" description="Helical" evidence="9">
    <location>
        <begin position="123"/>
        <end position="148"/>
    </location>
</feature>
<gene>
    <name evidence="9" type="primary">hppA</name>
    <name evidence="10" type="ORF">A2729_05680</name>
</gene>
<dbReference type="EC" id="7.2.3.1" evidence="9"/>
<comment type="subcellular location">
    <subcellularLocation>
        <location evidence="1 9">Cell membrane</location>
        <topology evidence="1 9">Multi-pass membrane protein</topology>
    </subcellularLocation>
</comment>
<dbReference type="PANTHER" id="PTHR31998">
    <property type="entry name" value="K(+)-INSENSITIVE PYROPHOSPHATE-ENERGIZED PROTON PUMP"/>
    <property type="match status" value="1"/>
</dbReference>
<dbReference type="InterPro" id="IPR004131">
    <property type="entry name" value="PPase-energised_H-pump"/>
</dbReference>
<feature type="transmembrane region" description="Helical" evidence="9">
    <location>
        <begin position="382"/>
        <end position="406"/>
    </location>
</feature>
<dbReference type="GO" id="GO:0004427">
    <property type="term" value="F:inorganic diphosphate phosphatase activity"/>
    <property type="evidence" value="ECO:0007669"/>
    <property type="project" value="UniProtKB-UniRule"/>
</dbReference>
<dbReference type="GO" id="GO:0030955">
    <property type="term" value="F:potassium ion binding"/>
    <property type="evidence" value="ECO:0007669"/>
    <property type="project" value="UniProtKB-UniRule"/>
</dbReference>
<dbReference type="NCBIfam" id="NF001960">
    <property type="entry name" value="PRK00733.3-5"/>
    <property type="match status" value="1"/>
</dbReference>
<feature type="transmembrane region" description="Helical" evidence="9">
    <location>
        <begin position="312"/>
        <end position="334"/>
    </location>
</feature>
<feature type="transmembrane region" description="Helical" evidence="9">
    <location>
        <begin position="6"/>
        <end position="26"/>
    </location>
</feature>
<feature type="transmembrane region" description="Helical" evidence="9">
    <location>
        <begin position="57"/>
        <end position="75"/>
    </location>
</feature>
<organism evidence="10 11">
    <name type="scientific">Candidatus Buchananbacteria bacterium RIFCSPHIGHO2_01_FULL_39_14</name>
    <dbReference type="NCBI Taxonomy" id="1797532"/>
    <lineage>
        <taxon>Bacteria</taxon>
        <taxon>Candidatus Buchananiibacteriota</taxon>
    </lineage>
</organism>
<keyword evidence="9" id="KW-0630">Potassium</keyword>
<comment type="catalytic activity">
    <reaction evidence="9">
        <text>Na(+)(in) + diphosphate + H2O = Na(+)(out) + 2 phosphate + H(+)</text>
        <dbReference type="Rhea" id="RHEA:57884"/>
        <dbReference type="ChEBI" id="CHEBI:15377"/>
        <dbReference type="ChEBI" id="CHEBI:15378"/>
        <dbReference type="ChEBI" id="CHEBI:29101"/>
        <dbReference type="ChEBI" id="CHEBI:33019"/>
        <dbReference type="ChEBI" id="CHEBI:43474"/>
        <dbReference type="EC" id="7.2.3.1"/>
    </reaction>
</comment>
<evidence type="ECO:0000256" key="8">
    <source>
        <dbReference type="ARBA" id="ARBA00023136"/>
    </source>
</evidence>
<keyword evidence="9" id="KW-0739">Sodium transport</keyword>
<evidence type="ECO:0000256" key="2">
    <source>
        <dbReference type="ARBA" id="ARBA00022448"/>
    </source>
</evidence>
<feature type="transmembrane region" description="Helical" evidence="9">
    <location>
        <begin position="251"/>
        <end position="274"/>
    </location>
</feature>
<protein>
    <recommendedName>
        <fullName evidence="9">Putative K(+)-stimulated pyrophosphate-energized sodium pump</fullName>
        <ecNumber evidence="9">7.2.3.1</ecNumber>
    </recommendedName>
    <alternativeName>
        <fullName evidence="9">Membrane-bound sodium-translocating pyrophosphatase</fullName>
    </alternativeName>
    <alternativeName>
        <fullName evidence="9">Pyrophosphate-energized inorganic pyrophosphatase</fullName>
        <shortName evidence="9">Na(+)-PPase</shortName>
    </alternativeName>
</protein>
<keyword evidence="7 9" id="KW-0406">Ion transport</keyword>
<keyword evidence="3 9" id="KW-0812">Transmembrane</keyword>
<keyword evidence="2 9" id="KW-0813">Transport</keyword>
<feature type="transmembrane region" description="Helical" evidence="9">
    <location>
        <begin position="355"/>
        <end position="376"/>
    </location>
</feature>
<evidence type="ECO:0000256" key="4">
    <source>
        <dbReference type="ARBA" id="ARBA00022842"/>
    </source>
</evidence>
<comment type="caution">
    <text evidence="10">The sequence shown here is derived from an EMBL/GenBank/DDBJ whole genome shotgun (WGS) entry which is preliminary data.</text>
</comment>
<dbReference type="GO" id="GO:0005886">
    <property type="term" value="C:plasma membrane"/>
    <property type="evidence" value="ECO:0007669"/>
    <property type="project" value="UniProtKB-SubCell"/>
</dbReference>
<dbReference type="GO" id="GO:0000287">
    <property type="term" value="F:magnesium ion binding"/>
    <property type="evidence" value="ECO:0007669"/>
    <property type="project" value="UniProtKB-UniRule"/>
</dbReference>
<comment type="subunit">
    <text evidence="9">Homodimer.</text>
</comment>
<keyword evidence="9" id="KW-0915">Sodium</keyword>
<evidence type="ECO:0000313" key="11">
    <source>
        <dbReference type="Proteomes" id="UP000178930"/>
    </source>
</evidence>
<feature type="transmembrane region" description="Helical" evidence="9">
    <location>
        <begin position="281"/>
        <end position="306"/>
    </location>
</feature>
<keyword evidence="5 9" id="KW-1278">Translocase</keyword>
<reference evidence="10 11" key="1">
    <citation type="journal article" date="2016" name="Nat. Commun.">
        <title>Thousands of microbial genomes shed light on interconnected biogeochemical processes in an aquifer system.</title>
        <authorList>
            <person name="Anantharaman K."/>
            <person name="Brown C.T."/>
            <person name="Hug L.A."/>
            <person name="Sharon I."/>
            <person name="Castelle C.J."/>
            <person name="Probst A.J."/>
            <person name="Thomas B.C."/>
            <person name="Singh A."/>
            <person name="Wilkins M.J."/>
            <person name="Karaoz U."/>
            <person name="Brodie E.L."/>
            <person name="Williams K.H."/>
            <person name="Hubbard S.S."/>
            <person name="Banfield J.F."/>
        </authorList>
    </citation>
    <scope>NUCLEOTIDE SEQUENCE [LARGE SCALE GENOMIC DNA]</scope>
</reference>
<evidence type="ECO:0000313" key="10">
    <source>
        <dbReference type="EMBL" id="OGY43024.1"/>
    </source>
</evidence>
<evidence type="ECO:0000256" key="3">
    <source>
        <dbReference type="ARBA" id="ARBA00022692"/>
    </source>
</evidence>
<comment type="function">
    <text evidence="9">Sodium pump that utilizes the energy of pyrophosphate hydrolysis as the driving force for Na(+) movement across the membrane.</text>
</comment>
<dbReference type="Pfam" id="PF03030">
    <property type="entry name" value="H_PPase"/>
    <property type="match status" value="1"/>
</dbReference>
<keyword evidence="9" id="KW-1003">Cell membrane</keyword>
<dbReference type="STRING" id="1797532.A2729_05680"/>
<dbReference type="NCBIfam" id="TIGR01104">
    <property type="entry name" value="V_PPase"/>
    <property type="match status" value="1"/>
</dbReference>
<comment type="cofactor">
    <cofactor evidence="9">
        <name>Mg(2+)</name>
        <dbReference type="ChEBI" id="CHEBI:18420"/>
    </cofactor>
</comment>
<comment type="activity regulation">
    <text evidence="9">Requires K(+) for maximal activity.</text>
</comment>
<sequence length="659" mass="68169">MGQFEIWILLSALVGLIGAGIFAYQIKNKKVANNRAKEISEHIHQGALVYLNKQYRVLAIFIIVVSLLIAFVPGLSWKTALLFTFGSVISIAAGNIGMRIATLANAKTAEAVQENLHQGLKTAFFAGSVSGLAVVSLGLIGVLVSYLLFKDIDVMFGFAFGASSVALFARVGGGIYTKAADVGADLVGKVEAGIPEDDPRNPAVIADNVGDNVGDVAGMGADLYETYVDAIIAATALGSISMATFGPDALFLPMLLAAVGIIGTLIGNAVVQYFKHPKPHVVINAAIAVANGATTIFAIPLIYYILPGNFNVFWALLAGLLAGVLISLATDYFTSYRYRPTRYIAESAQTGPATTIISGLAVGMISTVAPIVAVSAATLTAYYFAGLFGIAMAAVGMLASLGITLATDTYGPIADNAAGIAEMAGMGKETRERAEVLDAIGNSTAAVGKGFSVSAAALIALVLLISFSQIVGLEVINLLSANVIVGMFFGGLLPFVFAALTMKSVGKAAFKMVQEVRRQFKEIPGLLEGTAKPDHRRCIEISTQAAIKEMILPGALAIIFPLAVGFGLGAAALAGFLASSMTVGFLMAIFMANTGGAWDNAKKYIEAGNLGGKGSDAHKAAVIGDTVGDPFKDTSGPSVNILIKVVATASIVIAPLLLL</sequence>
<proteinExistence type="inferred from homology"/>
<dbReference type="GO" id="GO:0009678">
    <property type="term" value="F:diphosphate hydrolysis-driven proton transmembrane transporter activity"/>
    <property type="evidence" value="ECO:0007669"/>
    <property type="project" value="UniProtKB-UniRule"/>
</dbReference>